<evidence type="ECO:0000313" key="6">
    <source>
        <dbReference type="Proteomes" id="UP001209570"/>
    </source>
</evidence>
<dbReference type="Proteomes" id="UP001209570">
    <property type="component" value="Unassembled WGS sequence"/>
</dbReference>
<comment type="caution">
    <text evidence="5">The sequence shown here is derived from an EMBL/GenBank/DDBJ whole genome shotgun (WGS) entry which is preliminary data.</text>
</comment>
<sequence>MMLEHFRRITHNVKNAYLVTFFLWAARSILFQQIISGYVFVLTNSNKPVGVVKGIQGISQLIFSFPAGYMADKTRRDTILKVSGAIGLFSTLLTFVAVEQTSLTLLYVAFALWGLFAAFRDPAMEALFADSIPHGQRSFPFMIKYNISNLAMVLGPAMAMLLLLFYGDVWQIRELTGVLEFGTVLMAIAAVLLFRFNDDLALENESVVTTKDLEADDAKSPRRRSASRDSVHSNQPLRTPSVVNNDLEFEYDYSDDETAETATKKTNETSALLDGQMRTTGVQTPATTAVPLARFACFNSTHVPYLIFASDFIISNGAGMTINFFPLFFKEEYGLSPIQVSTLFVLQPLLIMVLSYASQWSSQRFGRMPIIATTRALALLCLFFMAFAKPLGLQVVLFLMRGGMMRCSQPLRRSILMDHVPREIRARWNALEGLSVFSWSGSAVLGGYLIDSYGYRMCFLITSFVYTLGVGLELFLLPLTKHAVERHE</sequence>
<feature type="transmembrane region" description="Helical" evidence="3">
    <location>
        <begin position="453"/>
        <end position="477"/>
    </location>
</feature>
<feature type="transmembrane region" description="Helical" evidence="3">
    <location>
        <begin position="377"/>
        <end position="400"/>
    </location>
</feature>
<keyword evidence="3" id="KW-0472">Membrane</keyword>
<dbReference type="Pfam" id="PF07690">
    <property type="entry name" value="MFS_1"/>
    <property type="match status" value="2"/>
</dbReference>
<evidence type="ECO:0000256" key="2">
    <source>
        <dbReference type="SAM" id="MobiDB-lite"/>
    </source>
</evidence>
<evidence type="ECO:0000259" key="4">
    <source>
        <dbReference type="PROSITE" id="PS50850"/>
    </source>
</evidence>
<dbReference type="PROSITE" id="PS50850">
    <property type="entry name" value="MFS"/>
    <property type="match status" value="1"/>
</dbReference>
<evidence type="ECO:0000256" key="3">
    <source>
        <dbReference type="SAM" id="Phobius"/>
    </source>
</evidence>
<organism evidence="5 6">
    <name type="scientific">Pythium insidiosum</name>
    <name type="common">Pythiosis disease agent</name>
    <dbReference type="NCBI Taxonomy" id="114742"/>
    <lineage>
        <taxon>Eukaryota</taxon>
        <taxon>Sar</taxon>
        <taxon>Stramenopiles</taxon>
        <taxon>Oomycota</taxon>
        <taxon>Peronosporomycetes</taxon>
        <taxon>Pythiales</taxon>
        <taxon>Pythiaceae</taxon>
        <taxon>Pythium</taxon>
    </lineage>
</organism>
<feature type="transmembrane region" description="Helical" evidence="3">
    <location>
        <begin position="21"/>
        <end position="42"/>
    </location>
</feature>
<dbReference type="Gene3D" id="1.20.1250.20">
    <property type="entry name" value="MFS general substrate transporter like domains"/>
    <property type="match status" value="2"/>
</dbReference>
<dbReference type="InterPro" id="IPR011701">
    <property type="entry name" value="MFS"/>
</dbReference>
<evidence type="ECO:0000313" key="5">
    <source>
        <dbReference type="EMBL" id="KAJ0397119.1"/>
    </source>
</evidence>
<dbReference type="PANTHER" id="PTHR23525">
    <property type="entry name" value="TRANSPORTER, PUTATIVE-RELATED"/>
    <property type="match status" value="1"/>
</dbReference>
<feature type="transmembrane region" description="Helical" evidence="3">
    <location>
        <begin position="103"/>
        <end position="119"/>
    </location>
</feature>
<gene>
    <name evidence="5" type="ORF">P43SY_009401</name>
</gene>
<feature type="region of interest" description="Disordered" evidence="2">
    <location>
        <begin position="213"/>
        <end position="240"/>
    </location>
</feature>
<accession>A0AAD5Q4K7</accession>
<keyword evidence="3" id="KW-1133">Transmembrane helix</keyword>
<dbReference type="SUPFAM" id="SSF103473">
    <property type="entry name" value="MFS general substrate transporter"/>
    <property type="match status" value="1"/>
</dbReference>
<feature type="transmembrane region" description="Helical" evidence="3">
    <location>
        <begin position="303"/>
        <end position="326"/>
    </location>
</feature>
<keyword evidence="3" id="KW-0812">Transmembrane</keyword>
<dbReference type="EMBL" id="JAKCXM010000266">
    <property type="protein sequence ID" value="KAJ0397119.1"/>
    <property type="molecule type" value="Genomic_DNA"/>
</dbReference>
<keyword evidence="6" id="KW-1185">Reference proteome</keyword>
<feature type="transmembrane region" description="Helical" evidence="3">
    <location>
        <begin position="178"/>
        <end position="196"/>
    </location>
</feature>
<dbReference type="GO" id="GO:0016020">
    <property type="term" value="C:membrane"/>
    <property type="evidence" value="ECO:0007669"/>
    <property type="project" value="UniProtKB-SubCell"/>
</dbReference>
<feature type="domain" description="Major facilitator superfamily (MFS) profile" evidence="4">
    <location>
        <begin position="303"/>
        <end position="488"/>
    </location>
</feature>
<protein>
    <recommendedName>
        <fullName evidence="4">Major facilitator superfamily (MFS) profile domain-containing protein</fullName>
    </recommendedName>
</protein>
<dbReference type="AlphaFoldDB" id="A0AAD5Q4K7"/>
<feature type="compositionally biased region" description="Basic and acidic residues" evidence="2">
    <location>
        <begin position="213"/>
        <end position="231"/>
    </location>
</feature>
<proteinExistence type="predicted"/>
<dbReference type="InterPro" id="IPR020846">
    <property type="entry name" value="MFS_dom"/>
</dbReference>
<feature type="transmembrane region" description="Helical" evidence="3">
    <location>
        <begin position="78"/>
        <end position="97"/>
    </location>
</feature>
<comment type="subcellular location">
    <subcellularLocation>
        <location evidence="1">Membrane</location>
        <topology evidence="1">Multi-pass membrane protein</topology>
    </subcellularLocation>
</comment>
<feature type="transmembrane region" description="Helical" evidence="3">
    <location>
        <begin position="338"/>
        <end position="357"/>
    </location>
</feature>
<evidence type="ECO:0000256" key="1">
    <source>
        <dbReference type="ARBA" id="ARBA00004141"/>
    </source>
</evidence>
<dbReference type="GO" id="GO:0022857">
    <property type="term" value="F:transmembrane transporter activity"/>
    <property type="evidence" value="ECO:0007669"/>
    <property type="project" value="InterPro"/>
</dbReference>
<dbReference type="PANTHER" id="PTHR23525:SF1">
    <property type="entry name" value="NODULIN-LIKE DOMAIN-CONTAINING PROTEIN"/>
    <property type="match status" value="1"/>
</dbReference>
<dbReference type="InterPro" id="IPR036259">
    <property type="entry name" value="MFS_trans_sf"/>
</dbReference>
<reference evidence="5" key="1">
    <citation type="submission" date="2021-12" db="EMBL/GenBank/DDBJ databases">
        <title>Prjna785345.</title>
        <authorList>
            <person name="Rujirawat T."/>
            <person name="Krajaejun T."/>
        </authorList>
    </citation>
    <scope>NUCLEOTIDE SEQUENCE</scope>
    <source>
        <strain evidence="5">Pi057C3</strain>
    </source>
</reference>
<name>A0AAD5Q4K7_PYTIN</name>
<feature type="transmembrane region" description="Helical" evidence="3">
    <location>
        <begin position="147"/>
        <end position="166"/>
    </location>
</feature>